<dbReference type="InterPro" id="IPR012349">
    <property type="entry name" value="Split_barrel_FMN-bd"/>
</dbReference>
<reference evidence="1" key="1">
    <citation type="submission" date="2020-08" db="EMBL/GenBank/DDBJ databases">
        <title>Whole genome shotgun sequence of Actinocatenispora sera NBRC 101916.</title>
        <authorList>
            <person name="Komaki H."/>
            <person name="Tamura T."/>
        </authorList>
    </citation>
    <scope>NUCLEOTIDE SEQUENCE</scope>
    <source>
        <strain evidence="1">NBRC 101916</strain>
    </source>
</reference>
<name>A0A810L8H9_9ACTN</name>
<dbReference type="EMBL" id="AP023354">
    <property type="protein sequence ID" value="BCJ31603.1"/>
    <property type="molecule type" value="Genomic_DNA"/>
</dbReference>
<sequence length="128" mass="14452">MSRARQAWFWLLKNTLNRGTVRLARAGHGPFSLVRHVGRTSGRQHETPIMVARVPEGFVAELTYGETVNWYRNLVAAGGGELVVGGQPYPIVGVEQYSTEHGRRAFGFPARLVLTLTHRNEYRLLRTH</sequence>
<protein>
    <recommendedName>
        <fullName evidence="3">Deazaflavin-dependent oxidoreductase (Nitroreductase family)</fullName>
    </recommendedName>
</protein>
<dbReference type="RefSeq" id="WP_030444110.1">
    <property type="nucleotide sequence ID" value="NZ_AP023354.1"/>
</dbReference>
<dbReference type="Proteomes" id="UP000680750">
    <property type="component" value="Chromosome"/>
</dbReference>
<evidence type="ECO:0008006" key="3">
    <source>
        <dbReference type="Google" id="ProtNLM"/>
    </source>
</evidence>
<keyword evidence="2" id="KW-1185">Reference proteome</keyword>
<accession>A0A810L8H9</accession>
<organism evidence="1 2">
    <name type="scientific">Actinocatenispora sera</name>
    <dbReference type="NCBI Taxonomy" id="390989"/>
    <lineage>
        <taxon>Bacteria</taxon>
        <taxon>Bacillati</taxon>
        <taxon>Actinomycetota</taxon>
        <taxon>Actinomycetes</taxon>
        <taxon>Micromonosporales</taxon>
        <taxon>Micromonosporaceae</taxon>
        <taxon>Actinocatenispora</taxon>
    </lineage>
</organism>
<evidence type="ECO:0000313" key="1">
    <source>
        <dbReference type="EMBL" id="BCJ31603.1"/>
    </source>
</evidence>
<dbReference type="KEGG" id="aser:Asera_57110"/>
<dbReference type="OrthoDB" id="3778270at2"/>
<proteinExistence type="predicted"/>
<dbReference type="Gene3D" id="2.30.110.10">
    <property type="entry name" value="Electron Transport, Fmn-binding Protein, Chain A"/>
    <property type="match status" value="1"/>
</dbReference>
<dbReference type="AlphaFoldDB" id="A0A810L8H9"/>
<evidence type="ECO:0000313" key="2">
    <source>
        <dbReference type="Proteomes" id="UP000680750"/>
    </source>
</evidence>
<gene>
    <name evidence="1" type="ORF">Asera_57110</name>
</gene>